<organism evidence="1 2">
    <name type="scientific">Rhizophagus clarus</name>
    <dbReference type="NCBI Taxonomy" id="94130"/>
    <lineage>
        <taxon>Eukaryota</taxon>
        <taxon>Fungi</taxon>
        <taxon>Fungi incertae sedis</taxon>
        <taxon>Mucoromycota</taxon>
        <taxon>Glomeromycotina</taxon>
        <taxon>Glomeromycetes</taxon>
        <taxon>Glomerales</taxon>
        <taxon>Glomeraceae</taxon>
        <taxon>Rhizophagus</taxon>
    </lineage>
</organism>
<proteinExistence type="predicted"/>
<name>A0A8H3LM61_9GLOM</name>
<evidence type="ECO:0000313" key="2">
    <source>
        <dbReference type="Proteomes" id="UP000615446"/>
    </source>
</evidence>
<evidence type="ECO:0000313" key="1">
    <source>
        <dbReference type="EMBL" id="GES87839.1"/>
    </source>
</evidence>
<dbReference type="AlphaFoldDB" id="A0A8H3LM61"/>
<protein>
    <submittedName>
        <fullName evidence="1">Uncharacterized protein</fullName>
    </submittedName>
</protein>
<accession>A0A8H3LM61</accession>
<comment type="caution">
    <text evidence="1">The sequence shown here is derived from an EMBL/GenBank/DDBJ whole genome shotgun (WGS) entry which is preliminary data.</text>
</comment>
<dbReference type="OrthoDB" id="2402156at2759"/>
<dbReference type="EMBL" id="BLAL01000172">
    <property type="protein sequence ID" value="GES87839.1"/>
    <property type="molecule type" value="Genomic_DNA"/>
</dbReference>
<reference evidence="1" key="1">
    <citation type="submission" date="2019-10" db="EMBL/GenBank/DDBJ databases">
        <title>Conservation and host-specific expression of non-tandemly repeated heterogenous ribosome RNA gene in arbuscular mycorrhizal fungi.</title>
        <authorList>
            <person name="Maeda T."/>
            <person name="Kobayashi Y."/>
            <person name="Nakagawa T."/>
            <person name="Ezawa T."/>
            <person name="Yamaguchi K."/>
            <person name="Bino T."/>
            <person name="Nishimoto Y."/>
            <person name="Shigenobu S."/>
            <person name="Kawaguchi M."/>
        </authorList>
    </citation>
    <scope>NUCLEOTIDE SEQUENCE</scope>
    <source>
        <strain evidence="1">HR1</strain>
    </source>
</reference>
<sequence length="417" mass="47910">MVEIITENDNKVIEEWPIQIAKFGRNLTVSEVCYYLNFQEYPNTSETGFASVYNVSGWDESEAKEAFSLTNIQYSYGGNGTIRKVKNCDFFPGFLVSKEQRQCLGVKVCEFASKELDIDHSSVDFTKPLFKNTLDANEKFHEKITLCVFAKAHEYKCEHVNQNGIRCNGAPKLGELTQVSGSITSKKKFIGCTNWKPKEKNHRYLTIPINVDLKLLETMFNNYSYHPHGIDYENNNESDAIEECFMVRPNSTRSDECPFLHKIGNRIVKGVVSKKTGACPVTFYHIIPENLRECPFIVTISKIIDNEYILDLTTRKFLTVQQSKYPLGQNILGIAHEFMKCEKNADAYIRSIRFLDNGQYIILCATKQQTKALSELSYIEIDMAFKRIHGVTNEWEISAYLPRVQKNLNFCSNIHEH</sequence>
<gene>
    <name evidence="1" type="ORF">RCL2_001481000</name>
</gene>
<dbReference type="Proteomes" id="UP000615446">
    <property type="component" value="Unassembled WGS sequence"/>
</dbReference>